<evidence type="ECO:0000313" key="7">
    <source>
        <dbReference type="EMBL" id="MCS5727876.1"/>
    </source>
</evidence>
<evidence type="ECO:0000256" key="2">
    <source>
        <dbReference type="ARBA" id="ARBA00023125"/>
    </source>
</evidence>
<evidence type="ECO:0000256" key="4">
    <source>
        <dbReference type="PROSITE-ProRule" id="PRU00335"/>
    </source>
</evidence>
<dbReference type="PANTHER" id="PTHR30055">
    <property type="entry name" value="HTH-TYPE TRANSCRIPTIONAL REGULATOR RUTR"/>
    <property type="match status" value="1"/>
</dbReference>
<dbReference type="GO" id="GO:0003700">
    <property type="term" value="F:DNA-binding transcription factor activity"/>
    <property type="evidence" value="ECO:0007669"/>
    <property type="project" value="TreeGrafter"/>
</dbReference>
<evidence type="ECO:0000313" key="8">
    <source>
        <dbReference type="Proteomes" id="UP001165587"/>
    </source>
</evidence>
<dbReference type="Pfam" id="PF16859">
    <property type="entry name" value="TetR_C_11"/>
    <property type="match status" value="1"/>
</dbReference>
<dbReference type="PROSITE" id="PS50977">
    <property type="entry name" value="HTH_TETR_2"/>
    <property type="match status" value="1"/>
</dbReference>
<dbReference type="InterPro" id="IPR009057">
    <property type="entry name" value="Homeodomain-like_sf"/>
</dbReference>
<feature type="region of interest" description="Disordered" evidence="5">
    <location>
        <begin position="1"/>
        <end position="24"/>
    </location>
</feature>
<dbReference type="InterPro" id="IPR023772">
    <property type="entry name" value="DNA-bd_HTH_TetR-type_CS"/>
</dbReference>
<dbReference type="EMBL" id="JANLCK010000016">
    <property type="protein sequence ID" value="MCS5727876.1"/>
    <property type="molecule type" value="Genomic_DNA"/>
</dbReference>
<accession>A0AA41XGS4</accession>
<gene>
    <name evidence="7" type="ORF">N1028_18420</name>
</gene>
<dbReference type="Proteomes" id="UP001165587">
    <property type="component" value="Unassembled WGS sequence"/>
</dbReference>
<organism evidence="7 8">
    <name type="scientific">Herbiconiux oxytropis</name>
    <dbReference type="NCBI Taxonomy" id="2970915"/>
    <lineage>
        <taxon>Bacteria</taxon>
        <taxon>Bacillati</taxon>
        <taxon>Actinomycetota</taxon>
        <taxon>Actinomycetes</taxon>
        <taxon>Micrococcales</taxon>
        <taxon>Microbacteriaceae</taxon>
        <taxon>Herbiconiux</taxon>
    </lineage>
</organism>
<dbReference type="PRINTS" id="PR00455">
    <property type="entry name" value="HTHTETR"/>
</dbReference>
<evidence type="ECO:0000259" key="6">
    <source>
        <dbReference type="PROSITE" id="PS50977"/>
    </source>
</evidence>
<dbReference type="InterPro" id="IPR001647">
    <property type="entry name" value="HTH_TetR"/>
</dbReference>
<dbReference type="InterPro" id="IPR011075">
    <property type="entry name" value="TetR_C"/>
</dbReference>
<sequence>MDGQTSSETQTNSGRRGPGRPRDAEVGDRILHAALAVLSSEGYAAMSMDAVAERAGVSKPTIYRRWRTKIELATASIATMASDDPPTTEPDVWKALLAELKLFDHALSRGHGISIIGTLLAHEEQEPAMIALYREHVAKARRDRIRAVFARGIDEGVLPAGIDVDLLLNMMVGYYYASYIGGEGQPGDWPERCIGVVRRSVENPSRSR</sequence>
<evidence type="ECO:0000256" key="1">
    <source>
        <dbReference type="ARBA" id="ARBA00023015"/>
    </source>
</evidence>
<protein>
    <submittedName>
        <fullName evidence="7">TetR/AcrR family transcriptional regulator</fullName>
    </submittedName>
</protein>
<comment type="caution">
    <text evidence="7">The sequence shown here is derived from an EMBL/GenBank/DDBJ whole genome shotgun (WGS) entry which is preliminary data.</text>
</comment>
<keyword evidence="8" id="KW-1185">Reference proteome</keyword>
<feature type="domain" description="HTH tetR-type" evidence="6">
    <location>
        <begin position="24"/>
        <end position="84"/>
    </location>
</feature>
<keyword evidence="1" id="KW-0805">Transcription regulation</keyword>
<dbReference type="GO" id="GO:0000976">
    <property type="term" value="F:transcription cis-regulatory region binding"/>
    <property type="evidence" value="ECO:0007669"/>
    <property type="project" value="TreeGrafter"/>
</dbReference>
<keyword evidence="2 4" id="KW-0238">DNA-binding</keyword>
<evidence type="ECO:0000256" key="3">
    <source>
        <dbReference type="ARBA" id="ARBA00023163"/>
    </source>
</evidence>
<dbReference type="PROSITE" id="PS01081">
    <property type="entry name" value="HTH_TETR_1"/>
    <property type="match status" value="1"/>
</dbReference>
<dbReference type="Gene3D" id="1.10.10.60">
    <property type="entry name" value="Homeodomain-like"/>
    <property type="match status" value="1"/>
</dbReference>
<dbReference type="PANTHER" id="PTHR30055:SF148">
    <property type="entry name" value="TETR-FAMILY TRANSCRIPTIONAL REGULATOR"/>
    <property type="match status" value="1"/>
</dbReference>
<evidence type="ECO:0000256" key="5">
    <source>
        <dbReference type="SAM" id="MobiDB-lite"/>
    </source>
</evidence>
<dbReference type="AlphaFoldDB" id="A0AA41XGS4"/>
<dbReference type="SUPFAM" id="SSF48498">
    <property type="entry name" value="Tetracyclin repressor-like, C-terminal domain"/>
    <property type="match status" value="1"/>
</dbReference>
<reference evidence="7" key="1">
    <citation type="submission" date="2022-08" db="EMBL/GenBank/DDBJ databases">
        <authorList>
            <person name="Deng Y."/>
            <person name="Han X.-F."/>
            <person name="Zhang Y.-Q."/>
        </authorList>
    </citation>
    <scope>NUCLEOTIDE SEQUENCE</scope>
    <source>
        <strain evidence="7">CPCC 203407</strain>
    </source>
</reference>
<dbReference type="Gene3D" id="1.10.357.10">
    <property type="entry name" value="Tetracycline Repressor, domain 2"/>
    <property type="match status" value="1"/>
</dbReference>
<dbReference type="InterPro" id="IPR036271">
    <property type="entry name" value="Tet_transcr_reg_TetR-rel_C_sf"/>
</dbReference>
<dbReference type="SUPFAM" id="SSF46689">
    <property type="entry name" value="Homeodomain-like"/>
    <property type="match status" value="1"/>
</dbReference>
<dbReference type="InterPro" id="IPR050109">
    <property type="entry name" value="HTH-type_TetR-like_transc_reg"/>
</dbReference>
<dbReference type="RefSeq" id="WP_259530950.1">
    <property type="nucleotide sequence ID" value="NZ_JANLCK010000016.1"/>
</dbReference>
<dbReference type="Pfam" id="PF00440">
    <property type="entry name" value="TetR_N"/>
    <property type="match status" value="1"/>
</dbReference>
<name>A0AA41XGS4_9MICO</name>
<proteinExistence type="predicted"/>
<feature type="DNA-binding region" description="H-T-H motif" evidence="4">
    <location>
        <begin position="47"/>
        <end position="66"/>
    </location>
</feature>
<feature type="compositionally biased region" description="Polar residues" evidence="5">
    <location>
        <begin position="1"/>
        <end position="14"/>
    </location>
</feature>
<keyword evidence="3" id="KW-0804">Transcription</keyword>